<keyword evidence="2" id="KW-0808">Transferase</keyword>
<evidence type="ECO:0000256" key="2">
    <source>
        <dbReference type="ARBA" id="ARBA00022679"/>
    </source>
</evidence>
<evidence type="ECO:0000313" key="6">
    <source>
        <dbReference type="RefSeq" id="XP_006815102.1"/>
    </source>
</evidence>
<dbReference type="GeneID" id="100368270"/>
<evidence type="ECO:0000256" key="1">
    <source>
        <dbReference type="ARBA" id="ARBA00005771"/>
    </source>
</evidence>
<feature type="domain" description="Peptidase S1" evidence="4">
    <location>
        <begin position="456"/>
        <end position="640"/>
    </location>
</feature>
<sequence length="683" mass="77269">MADPGDAPYKIPGQFVYEGVLYGDYVRKEILENPASVDVRKDDVFVVTYPKTGTTWTQEIMTLILNNGDFESNKKTLLQIRSPFMEFYVKINFIMKSISFLYSYTIGLLIPKSWEKYIPIPPYGVLQLADGLSHIRQMPSPILIKSHLQVKFFPPQALKNNKDPHDAVRKMAAFVERPISEELVDAIVRHTSVKNMQTNSATNVDVNRAFLDSKISPFIRKGVVGDWENYFTVAQNDEFDRIYERRMKDTDLKFECMKSISFLYSYTIGLLIPKSWEKYIPIPPYAMLQLADGLSHIIQMPSPILIKSHLQIVYVARNPKDTCVSFYHFYRIAFGDYFDHVIGWWNEKDRNNVLYLFYEDMKKDPHDAVRKMAAFVERPISEELVDAIVRHTSVKNMQTNSATNADVNRAFLDSKISPFIRKGVVGDWENYFTVAQNDEFDRIYENRMKDTDLKIECFSASDFIVTLGDHNLLENDHTEQYINVSGIYKCPVYDPTTIDCDYAILTLDHSAVLNENVSTIAMSNNYTDTGSCIISGWGTSERDESIHNILQDAEVAIYPTSNCSSGRVWGNYITDNMVCAGNGSPGTCSGDSGGPLACRDTDGNLVLQGITSWGSGDCGSMPDVYTRVSVYYDVITSQVDGTVVADSSSEGNGNGRDKNKSNGKKKNQISRGRVLRSLLRNPK</sequence>
<dbReference type="InterPro" id="IPR027417">
    <property type="entry name" value="P-loop_NTPase"/>
</dbReference>
<dbReference type="RefSeq" id="XP_006815102.1">
    <property type="nucleotide sequence ID" value="XM_006815039.1"/>
</dbReference>
<keyword evidence="5" id="KW-1185">Reference proteome</keyword>
<reference evidence="6" key="1">
    <citation type="submission" date="2025-08" db="UniProtKB">
        <authorList>
            <consortium name="RefSeq"/>
        </authorList>
    </citation>
    <scope>IDENTIFICATION</scope>
    <source>
        <tissue evidence="6">Testes</tissue>
    </source>
</reference>
<dbReference type="Proteomes" id="UP000694865">
    <property type="component" value="Unplaced"/>
</dbReference>
<evidence type="ECO:0000256" key="3">
    <source>
        <dbReference type="SAM" id="MobiDB-lite"/>
    </source>
</evidence>
<gene>
    <name evidence="6" type="primary">LOC100368270</name>
</gene>
<dbReference type="InterPro" id="IPR043504">
    <property type="entry name" value="Peptidase_S1_PA_chymotrypsin"/>
</dbReference>
<feature type="region of interest" description="Disordered" evidence="3">
    <location>
        <begin position="643"/>
        <end position="672"/>
    </location>
</feature>
<evidence type="ECO:0000259" key="4">
    <source>
        <dbReference type="PROSITE" id="PS50240"/>
    </source>
</evidence>
<dbReference type="InterPro" id="IPR001254">
    <property type="entry name" value="Trypsin_dom"/>
</dbReference>
<dbReference type="SMART" id="SM00020">
    <property type="entry name" value="Tryp_SPc"/>
    <property type="match status" value="1"/>
</dbReference>
<dbReference type="SUPFAM" id="SSF50494">
    <property type="entry name" value="Trypsin-like serine proteases"/>
    <property type="match status" value="1"/>
</dbReference>
<organism evidence="5 6">
    <name type="scientific">Saccoglossus kowalevskii</name>
    <name type="common">Acorn worm</name>
    <dbReference type="NCBI Taxonomy" id="10224"/>
    <lineage>
        <taxon>Eukaryota</taxon>
        <taxon>Metazoa</taxon>
        <taxon>Hemichordata</taxon>
        <taxon>Enteropneusta</taxon>
        <taxon>Harrimaniidae</taxon>
        <taxon>Saccoglossus</taxon>
    </lineage>
</organism>
<dbReference type="Pfam" id="PF00089">
    <property type="entry name" value="Trypsin"/>
    <property type="match status" value="1"/>
</dbReference>
<dbReference type="PROSITE" id="PS50240">
    <property type="entry name" value="TRYPSIN_DOM"/>
    <property type="match status" value="1"/>
</dbReference>
<proteinExistence type="inferred from homology"/>
<dbReference type="Pfam" id="PF00685">
    <property type="entry name" value="Sulfotransfer_1"/>
    <property type="match status" value="3"/>
</dbReference>
<comment type="similarity">
    <text evidence="1">Belongs to the sulfotransferase 1 family.</text>
</comment>
<dbReference type="InterPro" id="IPR009003">
    <property type="entry name" value="Peptidase_S1_PA"/>
</dbReference>
<dbReference type="Gene3D" id="3.40.50.300">
    <property type="entry name" value="P-loop containing nucleotide triphosphate hydrolases"/>
    <property type="match status" value="3"/>
</dbReference>
<dbReference type="Gene3D" id="2.40.10.10">
    <property type="entry name" value="Trypsin-like serine proteases"/>
    <property type="match status" value="1"/>
</dbReference>
<dbReference type="InterPro" id="IPR000863">
    <property type="entry name" value="Sulfotransferase_dom"/>
</dbReference>
<name>A0ABM0M511_SACKO</name>
<dbReference type="PANTHER" id="PTHR11783">
    <property type="entry name" value="SULFOTRANSFERASE SULT"/>
    <property type="match status" value="1"/>
</dbReference>
<dbReference type="PROSITE" id="PS00135">
    <property type="entry name" value="TRYPSIN_SER"/>
    <property type="match status" value="1"/>
</dbReference>
<dbReference type="InterPro" id="IPR033116">
    <property type="entry name" value="TRYPSIN_SER"/>
</dbReference>
<accession>A0ABM0M511</accession>
<protein>
    <submittedName>
        <fullName evidence="6">Uncharacterized protein LOC100368270</fullName>
    </submittedName>
</protein>
<dbReference type="CDD" id="cd00190">
    <property type="entry name" value="Tryp_SPc"/>
    <property type="match status" value="1"/>
</dbReference>
<dbReference type="SUPFAM" id="SSF52540">
    <property type="entry name" value="P-loop containing nucleoside triphosphate hydrolases"/>
    <property type="match status" value="2"/>
</dbReference>
<evidence type="ECO:0000313" key="5">
    <source>
        <dbReference type="Proteomes" id="UP000694865"/>
    </source>
</evidence>